<dbReference type="PROSITE" id="PS00092">
    <property type="entry name" value="N6_MTASE"/>
    <property type="match status" value="1"/>
</dbReference>
<dbReference type="GO" id="GO:0032259">
    <property type="term" value="P:methylation"/>
    <property type="evidence" value="ECO:0007669"/>
    <property type="project" value="UniProtKB-KW"/>
</dbReference>
<dbReference type="InterPro" id="IPR002941">
    <property type="entry name" value="DNA_methylase_N4/N6"/>
</dbReference>
<keyword evidence="2 5" id="KW-0489">Methyltransferase</keyword>
<evidence type="ECO:0000313" key="5">
    <source>
        <dbReference type="EMBL" id="OUN41156.1"/>
    </source>
</evidence>
<comment type="similarity">
    <text evidence="1">Belongs to the N(4)/N(6)-methyltransferase family.</text>
</comment>
<feature type="domain" description="DNA methylase N-4/N-6" evidence="4">
    <location>
        <begin position="466"/>
        <end position="611"/>
    </location>
</feature>
<evidence type="ECO:0000256" key="1">
    <source>
        <dbReference type="ARBA" id="ARBA00006594"/>
    </source>
</evidence>
<dbReference type="InterPro" id="IPR029063">
    <property type="entry name" value="SAM-dependent_MTases_sf"/>
</dbReference>
<organism evidence="5 6">
    <name type="scientific">Enorma massiliensis</name>
    <dbReference type="NCBI Taxonomy" id="1472761"/>
    <lineage>
        <taxon>Bacteria</taxon>
        <taxon>Bacillati</taxon>
        <taxon>Actinomycetota</taxon>
        <taxon>Coriobacteriia</taxon>
        <taxon>Coriobacteriales</taxon>
        <taxon>Coriobacteriaceae</taxon>
        <taxon>Enorma</taxon>
    </lineage>
</organism>
<evidence type="ECO:0000259" key="4">
    <source>
        <dbReference type="Pfam" id="PF01555"/>
    </source>
</evidence>
<evidence type="ECO:0000313" key="6">
    <source>
        <dbReference type="Proteomes" id="UP000196560"/>
    </source>
</evidence>
<comment type="caution">
    <text evidence="5">The sequence shown here is derived from an EMBL/GenBank/DDBJ whole genome shotgun (WGS) entry which is preliminary data.</text>
</comment>
<evidence type="ECO:0000256" key="3">
    <source>
        <dbReference type="ARBA" id="ARBA00022679"/>
    </source>
</evidence>
<proteinExistence type="inferred from homology"/>
<dbReference type="InterPro" id="IPR002052">
    <property type="entry name" value="DNA_methylase_N6_adenine_CS"/>
</dbReference>
<dbReference type="SUPFAM" id="SSF53335">
    <property type="entry name" value="S-adenosyl-L-methionine-dependent methyltransferases"/>
    <property type="match status" value="2"/>
</dbReference>
<feature type="domain" description="DNA methylase N-4/N-6" evidence="4">
    <location>
        <begin position="84"/>
        <end position="126"/>
    </location>
</feature>
<dbReference type="EMBL" id="NFHO01000018">
    <property type="protein sequence ID" value="OUN41156.1"/>
    <property type="molecule type" value="Genomic_DNA"/>
</dbReference>
<keyword evidence="6" id="KW-1185">Reference proteome</keyword>
<sequence>MEPRKLTSADIDKVRHIEGFPIATDDAIIELSDAPYYTACPNPFIEDFIAENGTAYDESSDSYHREPFAADVTIGKNDLIYNAHSYHTKVPYKAIMRYILHYTNPGDLIFDGFCGTGMTGVAAQMCGNPDPETKLQLQTEIEDVQWGERRAILSDLSPMATFISRNYNHPADAALYDETADAVLRRCEQRYGWMFETNHVDAQGNPVIGIDGKPIMGIVNHVLWSDVFICPHCSSEFVFWDVAVDQEACKVRDVFSCPSCGSQLKKQDCEHAWNIQYDMELGEETRMIMQRPVVINYTVSGRRYEKTPDADDVRRFAKIDHQSIDTWIPTSRMPEGKESRRNDQFGITHVHQFYPRASLFEMGYVWKEAREAADKRVGHHLMFAHSAANQYLSKMRRYRPDKKGGGPLSGTLYISSLMTPPNPVLSIRRNSKTISQAMGIEHFDGTSVCISTNSLTDASLIPDNTIDYVFTDPPFGGNLNYSELNFLWEDWLGVHTDDGDEAIICDTQGKGLPEYQELMTQCFASYYRVLKPGRWMTVEFHNSKNAVWNSIQEALQRAGFIIADVRTLDKKQGSFKQVTTTSAVKQDLVISAYKPKESFVNDLMLQAGNEETAWAFVAQYLENLPVAVRRGDSIETIAERQSYLLFDRMVAFHIMQGLPVPIDSADFYRGLDDRYVKRDEMYFLASQVTEYDTARLKLGIESVQFALLVTNEKTAIGWLYQLLSNEPMTYQRIQPMFMQEVKKVDRYEAMPELAVLLEENFLQDEKGRWYVPDTKKEGDIAKLREKSLLREFDGYLKSKGKLKLFRSEAIRVGFSHLWKEKNYQAIVDLANRLPAATIQEDPNLLMYYDISLSRVG</sequence>
<keyword evidence="3" id="KW-0808">Transferase</keyword>
<accession>A0A1Y3TX72</accession>
<dbReference type="RefSeq" id="WP_087187059.1">
    <property type="nucleotide sequence ID" value="NZ_NFHO01000018.1"/>
</dbReference>
<dbReference type="Gene3D" id="3.40.50.150">
    <property type="entry name" value="Vaccinia Virus protein VP39"/>
    <property type="match status" value="2"/>
</dbReference>
<protein>
    <submittedName>
        <fullName evidence="5">DNA methylase</fullName>
    </submittedName>
</protein>
<evidence type="ECO:0000256" key="2">
    <source>
        <dbReference type="ARBA" id="ARBA00022603"/>
    </source>
</evidence>
<dbReference type="GO" id="GO:0003677">
    <property type="term" value="F:DNA binding"/>
    <property type="evidence" value="ECO:0007669"/>
    <property type="project" value="InterPro"/>
</dbReference>
<dbReference type="Pfam" id="PF01555">
    <property type="entry name" value="N6_N4_Mtase"/>
    <property type="match status" value="2"/>
</dbReference>
<dbReference type="GO" id="GO:0008170">
    <property type="term" value="F:N-methyltransferase activity"/>
    <property type="evidence" value="ECO:0007669"/>
    <property type="project" value="InterPro"/>
</dbReference>
<reference evidence="6" key="1">
    <citation type="submission" date="2017-04" db="EMBL/GenBank/DDBJ databases">
        <title>Function of individual gut microbiota members based on whole genome sequencing of pure cultures obtained from chicken caecum.</title>
        <authorList>
            <person name="Medvecky M."/>
            <person name="Cejkova D."/>
            <person name="Polansky O."/>
            <person name="Karasova D."/>
            <person name="Kubasova T."/>
            <person name="Cizek A."/>
            <person name="Rychlik I."/>
        </authorList>
    </citation>
    <scope>NUCLEOTIDE SEQUENCE [LARGE SCALE GENOMIC DNA]</scope>
    <source>
        <strain evidence="6">An70</strain>
    </source>
</reference>
<dbReference type="Proteomes" id="UP000196560">
    <property type="component" value="Unassembled WGS sequence"/>
</dbReference>
<gene>
    <name evidence="5" type="ORF">B5G21_10115</name>
</gene>
<dbReference type="AlphaFoldDB" id="A0A1Y3TX72"/>
<name>A0A1Y3TX72_9ACTN</name>